<keyword evidence="2" id="KW-1133">Transmembrane helix</keyword>
<feature type="transmembrane region" description="Helical" evidence="2">
    <location>
        <begin position="32"/>
        <end position="49"/>
    </location>
</feature>
<feature type="region of interest" description="Disordered" evidence="1">
    <location>
        <begin position="61"/>
        <end position="109"/>
    </location>
</feature>
<evidence type="ECO:0000313" key="4">
    <source>
        <dbReference type="EMBL" id="SDU54613.1"/>
    </source>
</evidence>
<evidence type="ECO:0000313" key="5">
    <source>
        <dbReference type="Proteomes" id="UP000183180"/>
    </source>
</evidence>
<dbReference type="Proteomes" id="UP000183180">
    <property type="component" value="Unassembled WGS sequence"/>
</dbReference>
<keyword evidence="2" id="KW-0472">Membrane</keyword>
<protein>
    <submittedName>
        <fullName evidence="4">Uncharacterized protein</fullName>
    </submittedName>
</protein>
<evidence type="ECO:0000313" key="6">
    <source>
        <dbReference type="Proteomes" id="UP001265083"/>
    </source>
</evidence>
<reference evidence="4 5" key="1">
    <citation type="submission" date="2016-10" db="EMBL/GenBank/DDBJ databases">
        <authorList>
            <person name="de Groot N.N."/>
        </authorList>
    </citation>
    <scope>NUCLEOTIDE SEQUENCE [LARGE SCALE GENOMIC DNA]</scope>
    <source>
        <strain evidence="4 5">DSM 44215</strain>
    </source>
</reference>
<keyword evidence="2" id="KW-0812">Transmembrane</keyword>
<dbReference type="STRING" id="158898.SAMN04488548_1342024"/>
<accession>A0A1H2JDZ1</accession>
<keyword evidence="6" id="KW-1185">Reference proteome</keyword>
<evidence type="ECO:0000313" key="3">
    <source>
        <dbReference type="EMBL" id="MDS1112418.1"/>
    </source>
</evidence>
<sequence length="109" mass="11661">MNIMNNVDFVNTVMVVAAEEPQGPEFGKSSPLGLLVILLLLVGTAFLIWSMSRQLKKLPESFDTEHPEADQAFDEGTDPSGPVTSTDAPVGDQDPTSSAGTDERRPADT</sequence>
<dbReference type="EMBL" id="FNLM01000034">
    <property type="protein sequence ID" value="SDU54613.1"/>
    <property type="molecule type" value="Genomic_DNA"/>
</dbReference>
<evidence type="ECO:0000256" key="2">
    <source>
        <dbReference type="SAM" id="Phobius"/>
    </source>
</evidence>
<proteinExistence type="predicted"/>
<name>A0A1H2JDZ1_9ACTN</name>
<dbReference type="Proteomes" id="UP001265083">
    <property type="component" value="Unassembled WGS sequence"/>
</dbReference>
<dbReference type="EMBL" id="JAVLUS010000001">
    <property type="protein sequence ID" value="MDS1112418.1"/>
    <property type="molecule type" value="Genomic_DNA"/>
</dbReference>
<evidence type="ECO:0000256" key="1">
    <source>
        <dbReference type="SAM" id="MobiDB-lite"/>
    </source>
</evidence>
<reference evidence="3 6" key="2">
    <citation type="submission" date="2023-08" db="EMBL/GenBank/DDBJ databases">
        <title>Bioegradation of LLDPE and BLDPE plastic by marine bacteria from coast plastic debris.</title>
        <authorList>
            <person name="Rong Z."/>
        </authorList>
    </citation>
    <scope>NUCLEOTIDE SEQUENCE [LARGE SCALE GENOMIC DNA]</scope>
    <source>
        <strain evidence="3 6">Z-2</strain>
    </source>
</reference>
<gene>
    <name evidence="3" type="ORF">RD149_01420</name>
    <name evidence="4" type="ORF">SAMN04488548_1342024</name>
</gene>
<dbReference type="AlphaFoldDB" id="A0A1H2JDZ1"/>
<organism evidence="4 5">
    <name type="scientific">Gordonia westfalica</name>
    <dbReference type="NCBI Taxonomy" id="158898"/>
    <lineage>
        <taxon>Bacteria</taxon>
        <taxon>Bacillati</taxon>
        <taxon>Actinomycetota</taxon>
        <taxon>Actinomycetes</taxon>
        <taxon>Mycobacteriales</taxon>
        <taxon>Gordoniaceae</taxon>
        <taxon>Gordonia</taxon>
    </lineage>
</organism>